<accession>X6MRA2</accession>
<keyword evidence="3" id="KW-1185">Reference proteome</keyword>
<gene>
    <name evidence="2" type="ORF">RFI_21408</name>
</gene>
<dbReference type="AlphaFoldDB" id="X6MRA2"/>
<sequence length="176" mass="20220">KKKKKKKKKKKGIVRYLEKMINRIKREEKKTIQKLSPIQILQQLHESAIKGNQLSNNYNELAGLYQQACLSLETARKQIHSLKKRLQDGPAMSAEQQKQNRGEVAVIAEEVEVEVEVDEEEAVAMEMDENDNGDGQEAEKKMRMKKKKQEKGEEQERKNTRKAGNGNRGLTCDVSN</sequence>
<name>X6MRA2_RETFI</name>
<protein>
    <submittedName>
        <fullName evidence="2">Uncharacterized protein</fullName>
    </submittedName>
</protein>
<evidence type="ECO:0000313" key="2">
    <source>
        <dbReference type="EMBL" id="ETO15952.1"/>
    </source>
</evidence>
<comment type="caution">
    <text evidence="2">The sequence shown here is derived from an EMBL/GenBank/DDBJ whole genome shotgun (WGS) entry which is preliminary data.</text>
</comment>
<evidence type="ECO:0000256" key="1">
    <source>
        <dbReference type="SAM" id="MobiDB-lite"/>
    </source>
</evidence>
<dbReference type="EMBL" id="ASPP01018672">
    <property type="protein sequence ID" value="ETO15952.1"/>
    <property type="molecule type" value="Genomic_DNA"/>
</dbReference>
<reference evidence="2 3" key="1">
    <citation type="journal article" date="2013" name="Curr. Biol.">
        <title>The Genome of the Foraminiferan Reticulomyxa filosa.</title>
        <authorList>
            <person name="Glockner G."/>
            <person name="Hulsmann N."/>
            <person name="Schleicher M."/>
            <person name="Noegel A.A."/>
            <person name="Eichinger L."/>
            <person name="Gallinger C."/>
            <person name="Pawlowski J."/>
            <person name="Sierra R."/>
            <person name="Euteneuer U."/>
            <person name="Pillet L."/>
            <person name="Moustafa A."/>
            <person name="Platzer M."/>
            <person name="Groth M."/>
            <person name="Szafranski K."/>
            <person name="Schliwa M."/>
        </authorList>
    </citation>
    <scope>NUCLEOTIDE SEQUENCE [LARGE SCALE GENOMIC DNA]</scope>
</reference>
<feature type="non-terminal residue" evidence="2">
    <location>
        <position position="176"/>
    </location>
</feature>
<feature type="non-terminal residue" evidence="2">
    <location>
        <position position="1"/>
    </location>
</feature>
<feature type="compositionally biased region" description="Acidic residues" evidence="1">
    <location>
        <begin position="117"/>
        <end position="136"/>
    </location>
</feature>
<organism evidence="2 3">
    <name type="scientific">Reticulomyxa filosa</name>
    <dbReference type="NCBI Taxonomy" id="46433"/>
    <lineage>
        <taxon>Eukaryota</taxon>
        <taxon>Sar</taxon>
        <taxon>Rhizaria</taxon>
        <taxon>Retaria</taxon>
        <taxon>Foraminifera</taxon>
        <taxon>Monothalamids</taxon>
        <taxon>Reticulomyxidae</taxon>
        <taxon>Reticulomyxa</taxon>
    </lineage>
</organism>
<feature type="region of interest" description="Disordered" evidence="1">
    <location>
        <begin position="117"/>
        <end position="176"/>
    </location>
</feature>
<evidence type="ECO:0000313" key="3">
    <source>
        <dbReference type="Proteomes" id="UP000023152"/>
    </source>
</evidence>
<feature type="region of interest" description="Disordered" evidence="1">
    <location>
        <begin position="84"/>
        <end position="103"/>
    </location>
</feature>
<dbReference type="Proteomes" id="UP000023152">
    <property type="component" value="Unassembled WGS sequence"/>
</dbReference>
<proteinExistence type="predicted"/>